<name>A0ABN2XSE9_9ACTN</name>
<keyword evidence="2" id="KW-1185">Reference proteome</keyword>
<dbReference type="EMBL" id="BAAAMQ010000017">
    <property type="protein sequence ID" value="GAA2117094.1"/>
    <property type="molecule type" value="Genomic_DNA"/>
</dbReference>
<evidence type="ECO:0000313" key="1">
    <source>
        <dbReference type="EMBL" id="GAA2117094.1"/>
    </source>
</evidence>
<comment type="caution">
    <text evidence="1">The sequence shown here is derived from an EMBL/GenBank/DDBJ whole genome shotgun (WGS) entry which is preliminary data.</text>
</comment>
<dbReference type="RefSeq" id="WP_231250726.1">
    <property type="nucleotide sequence ID" value="NZ_BAAAMQ010000017.1"/>
</dbReference>
<evidence type="ECO:0008006" key="3">
    <source>
        <dbReference type="Google" id="ProtNLM"/>
    </source>
</evidence>
<dbReference type="InterPro" id="IPR027417">
    <property type="entry name" value="P-loop_NTPase"/>
</dbReference>
<dbReference type="Proteomes" id="UP001501161">
    <property type="component" value="Unassembled WGS sequence"/>
</dbReference>
<dbReference type="Gene3D" id="3.40.50.300">
    <property type="entry name" value="P-loop containing nucleotide triphosphate hydrolases"/>
    <property type="match status" value="1"/>
</dbReference>
<proteinExistence type="predicted"/>
<evidence type="ECO:0000313" key="2">
    <source>
        <dbReference type="Proteomes" id="UP001501161"/>
    </source>
</evidence>
<protein>
    <recommendedName>
        <fullName evidence="3">Uridine kinase</fullName>
    </recommendedName>
</protein>
<organism evidence="1 2">
    <name type="scientific">Nocardioides furvisabuli</name>
    <dbReference type="NCBI Taxonomy" id="375542"/>
    <lineage>
        <taxon>Bacteria</taxon>
        <taxon>Bacillati</taxon>
        <taxon>Actinomycetota</taxon>
        <taxon>Actinomycetes</taxon>
        <taxon>Propionibacteriales</taxon>
        <taxon>Nocardioidaceae</taxon>
        <taxon>Nocardioides</taxon>
    </lineage>
</organism>
<dbReference type="SUPFAM" id="SSF52540">
    <property type="entry name" value="P-loop containing nucleoside triphosphate hydrolases"/>
    <property type="match status" value="1"/>
</dbReference>
<sequence>MPTYDDLLARVRALAETSEAVPVVGISGHGGAGKSTLAARLGADLGLDGDQVVPTDCFYAPTWGPDAGLWEQHDWSGIEALVARARRLPRPERLRFDYRWWTGQRGVEDHPMPSVLVVEGIRLFTGRTRDWFDLAVWIDLDPDAAGARAKARNLAQGDDRAELDLWDTKWIPEGHVYARVERPETRADVVLRAEDLDVGGT</sequence>
<accession>A0ABN2XSE9</accession>
<reference evidence="1 2" key="1">
    <citation type="journal article" date="2019" name="Int. J. Syst. Evol. Microbiol.">
        <title>The Global Catalogue of Microorganisms (GCM) 10K type strain sequencing project: providing services to taxonomists for standard genome sequencing and annotation.</title>
        <authorList>
            <consortium name="The Broad Institute Genomics Platform"/>
            <consortium name="The Broad Institute Genome Sequencing Center for Infectious Disease"/>
            <person name="Wu L."/>
            <person name="Ma J."/>
        </authorList>
    </citation>
    <scope>NUCLEOTIDE SEQUENCE [LARGE SCALE GENOMIC DNA]</scope>
    <source>
        <strain evidence="1 2">JCM 13813</strain>
    </source>
</reference>
<gene>
    <name evidence="1" type="ORF">GCM10009726_37070</name>
</gene>